<dbReference type="Proteomes" id="UP000269396">
    <property type="component" value="Unassembled WGS sequence"/>
</dbReference>
<organism evidence="1 2">
    <name type="scientific">Schistosoma mattheei</name>
    <dbReference type="NCBI Taxonomy" id="31246"/>
    <lineage>
        <taxon>Eukaryota</taxon>
        <taxon>Metazoa</taxon>
        <taxon>Spiralia</taxon>
        <taxon>Lophotrochozoa</taxon>
        <taxon>Platyhelminthes</taxon>
        <taxon>Trematoda</taxon>
        <taxon>Digenea</taxon>
        <taxon>Strigeidida</taxon>
        <taxon>Schistosomatoidea</taxon>
        <taxon>Schistosomatidae</taxon>
        <taxon>Schistosoma</taxon>
    </lineage>
</organism>
<dbReference type="STRING" id="31246.A0A183Q676"/>
<keyword evidence="2" id="KW-1185">Reference proteome</keyword>
<protein>
    <submittedName>
        <fullName evidence="1">Uncharacterized protein</fullName>
    </submittedName>
</protein>
<gene>
    <name evidence="1" type="ORF">SMTD_LOCUS22112</name>
</gene>
<sequence length="117" mass="13617">MERIELLSNWSIPYCDYAAPLKCSVEDFTDQKQDSYQSSLDTNYGLVNLNKWIKRLFPYLLDCVIIWCKAEKCWKYDIMMSGNCSTQVLISKLQALCRITLSSANIVPEYQCHSELQ</sequence>
<evidence type="ECO:0000313" key="2">
    <source>
        <dbReference type="Proteomes" id="UP000269396"/>
    </source>
</evidence>
<reference evidence="1 2" key="1">
    <citation type="submission" date="2018-11" db="EMBL/GenBank/DDBJ databases">
        <authorList>
            <consortium name="Pathogen Informatics"/>
        </authorList>
    </citation>
    <scope>NUCLEOTIDE SEQUENCE [LARGE SCALE GENOMIC DNA]</scope>
    <source>
        <strain>Denwood</strain>
        <strain evidence="2">Zambia</strain>
    </source>
</reference>
<proteinExistence type="predicted"/>
<dbReference type="EMBL" id="UZAL01049927">
    <property type="protein sequence ID" value="VDP86508.1"/>
    <property type="molecule type" value="Genomic_DNA"/>
</dbReference>
<accession>A0A183Q676</accession>
<name>A0A183Q676_9TREM</name>
<evidence type="ECO:0000313" key="1">
    <source>
        <dbReference type="EMBL" id="VDP86508.1"/>
    </source>
</evidence>
<dbReference type="AlphaFoldDB" id="A0A183Q676"/>